<dbReference type="GO" id="GO:0016491">
    <property type="term" value="F:oxidoreductase activity"/>
    <property type="evidence" value="ECO:0007669"/>
    <property type="project" value="InterPro"/>
</dbReference>
<gene>
    <name evidence="3" type="ORF">GGQ92_001799</name>
</gene>
<dbReference type="Proteomes" id="UP000572212">
    <property type="component" value="Unassembled WGS sequence"/>
</dbReference>
<dbReference type="CDD" id="cd02966">
    <property type="entry name" value="TlpA_like_family"/>
    <property type="match status" value="1"/>
</dbReference>
<dbReference type="InterPro" id="IPR013766">
    <property type="entry name" value="Thioredoxin_domain"/>
</dbReference>
<evidence type="ECO:0000313" key="4">
    <source>
        <dbReference type="Proteomes" id="UP000572212"/>
    </source>
</evidence>
<comment type="caution">
    <text evidence="3">The sequence shown here is derived from an EMBL/GenBank/DDBJ whole genome shotgun (WGS) entry which is preliminary data.</text>
</comment>
<organism evidence="3 4">
    <name type="scientific">Gracilibacillus halotolerans</name>
    <dbReference type="NCBI Taxonomy" id="74386"/>
    <lineage>
        <taxon>Bacteria</taxon>
        <taxon>Bacillati</taxon>
        <taxon>Bacillota</taxon>
        <taxon>Bacilli</taxon>
        <taxon>Bacillales</taxon>
        <taxon>Bacillaceae</taxon>
        <taxon>Gracilibacillus</taxon>
    </lineage>
</organism>
<keyword evidence="1" id="KW-1015">Disulfide bond</keyword>
<dbReference type="GO" id="GO:0016209">
    <property type="term" value="F:antioxidant activity"/>
    <property type="evidence" value="ECO:0007669"/>
    <property type="project" value="InterPro"/>
</dbReference>
<reference evidence="3 4" key="1">
    <citation type="submission" date="2020-08" db="EMBL/GenBank/DDBJ databases">
        <title>Genomic Encyclopedia of Type Strains, Phase IV (KMG-IV): sequencing the most valuable type-strain genomes for metagenomic binning, comparative biology and taxonomic classification.</title>
        <authorList>
            <person name="Goeker M."/>
        </authorList>
    </citation>
    <scope>NUCLEOTIDE SEQUENCE [LARGE SCALE GENOMIC DNA]</scope>
    <source>
        <strain evidence="3 4">DSM 11805</strain>
    </source>
</reference>
<dbReference type="InterPro" id="IPR000866">
    <property type="entry name" value="AhpC/TSA"/>
</dbReference>
<dbReference type="InterPro" id="IPR050553">
    <property type="entry name" value="Thioredoxin_ResA/DsbE_sf"/>
</dbReference>
<dbReference type="InterPro" id="IPR036249">
    <property type="entry name" value="Thioredoxin-like_sf"/>
</dbReference>
<dbReference type="AlphaFoldDB" id="A0A841RKI3"/>
<sequence length="199" mass="22982">MKRIVASSILIVLIGWVIYDTINDEDEVEYQEPVNIEIKSISPDNHQQEKQEKQIEVGIDVGKLAPDFELQTPEGDMVKLSDYRGKPVILNFWATWCPPCIEEMPDLEQFYQENDVTVVGVNLTSREMGMQQIIDFKEEHDITFPILLDNANQVSKLYRIVPIPTTYFIDDKGIIRHHIAGQVDLETLKTELQHIERDS</sequence>
<dbReference type="SUPFAM" id="SSF52833">
    <property type="entry name" value="Thioredoxin-like"/>
    <property type="match status" value="1"/>
</dbReference>
<evidence type="ECO:0000259" key="2">
    <source>
        <dbReference type="PROSITE" id="PS51352"/>
    </source>
</evidence>
<accession>A0A841RKI3</accession>
<dbReference type="RefSeq" id="WP_184247378.1">
    <property type="nucleotide sequence ID" value="NZ_BAAACU010000053.1"/>
</dbReference>
<name>A0A841RKI3_9BACI</name>
<dbReference type="PROSITE" id="PS51352">
    <property type="entry name" value="THIOREDOXIN_2"/>
    <property type="match status" value="1"/>
</dbReference>
<evidence type="ECO:0000313" key="3">
    <source>
        <dbReference type="EMBL" id="MBB6513009.1"/>
    </source>
</evidence>
<dbReference type="EMBL" id="JACHON010000007">
    <property type="protein sequence ID" value="MBB6513009.1"/>
    <property type="molecule type" value="Genomic_DNA"/>
</dbReference>
<dbReference type="Gene3D" id="3.40.30.10">
    <property type="entry name" value="Glutaredoxin"/>
    <property type="match status" value="1"/>
</dbReference>
<keyword evidence="4" id="KW-1185">Reference proteome</keyword>
<proteinExistence type="predicted"/>
<evidence type="ECO:0000256" key="1">
    <source>
        <dbReference type="ARBA" id="ARBA00023157"/>
    </source>
</evidence>
<protein>
    <submittedName>
        <fullName evidence="3">Peroxiredoxin</fullName>
    </submittedName>
</protein>
<dbReference type="PANTHER" id="PTHR42852">
    <property type="entry name" value="THIOL:DISULFIDE INTERCHANGE PROTEIN DSBE"/>
    <property type="match status" value="1"/>
</dbReference>
<dbReference type="Pfam" id="PF00578">
    <property type="entry name" value="AhpC-TSA"/>
    <property type="match status" value="1"/>
</dbReference>
<dbReference type="PANTHER" id="PTHR42852:SF1">
    <property type="entry name" value="THIOREDOXIN-LIKE PROTEIN YNEN"/>
    <property type="match status" value="1"/>
</dbReference>
<feature type="domain" description="Thioredoxin" evidence="2">
    <location>
        <begin position="59"/>
        <end position="197"/>
    </location>
</feature>